<accession>A0A084WGU6</accession>
<dbReference type="GO" id="GO:0004500">
    <property type="term" value="F:dopamine beta-monooxygenase activity"/>
    <property type="evidence" value="ECO:0007669"/>
    <property type="project" value="InterPro"/>
</dbReference>
<reference evidence="3" key="2">
    <citation type="submission" date="2020-05" db="UniProtKB">
        <authorList>
            <consortium name="EnsemblMetazoa"/>
        </authorList>
    </citation>
    <scope>IDENTIFICATION</scope>
</reference>
<proteinExistence type="predicted"/>
<dbReference type="GO" id="GO:0005507">
    <property type="term" value="F:copper ion binding"/>
    <property type="evidence" value="ECO:0007669"/>
    <property type="project" value="InterPro"/>
</dbReference>
<dbReference type="EMBL" id="ATLV01023720">
    <property type="status" value="NOT_ANNOTATED_CDS"/>
    <property type="molecule type" value="Genomic_DNA"/>
</dbReference>
<dbReference type="OrthoDB" id="19261at2759"/>
<keyword evidence="4" id="KW-1185">Reference proteome</keyword>
<dbReference type="SUPFAM" id="SSF49742">
    <property type="entry name" value="PHM/PNGase F"/>
    <property type="match status" value="1"/>
</dbReference>
<gene>
    <name evidence="2" type="ORF">ZHAS_00017545</name>
</gene>
<dbReference type="InterPro" id="IPR000323">
    <property type="entry name" value="Cu2_ascorb_mOase_N"/>
</dbReference>
<dbReference type="GO" id="GO:0042421">
    <property type="term" value="P:norepinephrine biosynthetic process"/>
    <property type="evidence" value="ECO:0007669"/>
    <property type="project" value="TreeGrafter"/>
</dbReference>
<evidence type="ECO:0000313" key="4">
    <source>
        <dbReference type="Proteomes" id="UP000030765"/>
    </source>
</evidence>
<dbReference type="VEuPathDB" id="VectorBase:ASIC017545"/>
<dbReference type="Gene3D" id="2.60.120.310">
    <property type="entry name" value="Copper type II, ascorbate-dependent monooxygenase, N-terminal domain"/>
    <property type="match status" value="1"/>
</dbReference>
<dbReference type="EMBL" id="KE525345">
    <property type="protein sequence ID" value="KFB49440.1"/>
    <property type="molecule type" value="Genomic_DNA"/>
</dbReference>
<dbReference type="GO" id="GO:0042420">
    <property type="term" value="P:dopamine catabolic process"/>
    <property type="evidence" value="ECO:0007669"/>
    <property type="project" value="TreeGrafter"/>
</dbReference>
<evidence type="ECO:0000313" key="3">
    <source>
        <dbReference type="EnsemblMetazoa" id="ASIC017545-PA"/>
    </source>
</evidence>
<dbReference type="AlphaFoldDB" id="A0A084WGU6"/>
<sequence length="140" mass="16348">MRVIFMYSDERPQRDSDTLPQPLVAFKGSRSIFLTQRSSQDDLGNEPSVNVLELRNEDVELPEADESLYWCKIFKLDDFVQKHHLVRFLVFTQAKTTTIGCTLAVHSQTKTYPLAVFEVSIGYFRSKFRGRRKRRGEKNK</sequence>
<dbReference type="InterPro" id="IPR008977">
    <property type="entry name" value="PHM/PNGase_F_dom_sf"/>
</dbReference>
<dbReference type="GO" id="GO:0006589">
    <property type="term" value="P:octopamine biosynthetic process"/>
    <property type="evidence" value="ECO:0007669"/>
    <property type="project" value="TreeGrafter"/>
</dbReference>
<dbReference type="GO" id="GO:0030667">
    <property type="term" value="C:secretory granule membrane"/>
    <property type="evidence" value="ECO:0007669"/>
    <property type="project" value="TreeGrafter"/>
</dbReference>
<dbReference type="VEuPathDB" id="VectorBase:ASIS023628"/>
<dbReference type="InterPro" id="IPR036939">
    <property type="entry name" value="Cu2_ascorb_mOase_N_sf"/>
</dbReference>
<dbReference type="PANTHER" id="PTHR10157">
    <property type="entry name" value="DOPAMINE BETA HYDROXYLASE RELATED"/>
    <property type="match status" value="1"/>
</dbReference>
<protein>
    <submittedName>
        <fullName evidence="3">Cu2_monooxygen domain-containing protein</fullName>
    </submittedName>
</protein>
<dbReference type="InterPro" id="IPR000945">
    <property type="entry name" value="DBH-like"/>
</dbReference>
<dbReference type="Proteomes" id="UP000030765">
    <property type="component" value="Unassembled WGS sequence"/>
</dbReference>
<evidence type="ECO:0000259" key="1">
    <source>
        <dbReference type="Pfam" id="PF01082"/>
    </source>
</evidence>
<dbReference type="GO" id="GO:0005615">
    <property type="term" value="C:extracellular space"/>
    <property type="evidence" value="ECO:0007669"/>
    <property type="project" value="TreeGrafter"/>
</dbReference>
<name>A0A084WGU6_ANOSI</name>
<dbReference type="EnsemblMetazoa" id="ASIC017545-RA">
    <property type="protein sequence ID" value="ASIC017545-PA"/>
    <property type="gene ID" value="ASIC017545"/>
</dbReference>
<reference evidence="2 4" key="1">
    <citation type="journal article" date="2014" name="BMC Genomics">
        <title>Genome sequence of Anopheles sinensis provides insight into genetics basis of mosquito competence for malaria parasites.</title>
        <authorList>
            <person name="Zhou D."/>
            <person name="Zhang D."/>
            <person name="Ding G."/>
            <person name="Shi L."/>
            <person name="Hou Q."/>
            <person name="Ye Y."/>
            <person name="Xu Y."/>
            <person name="Zhou H."/>
            <person name="Xiong C."/>
            <person name="Li S."/>
            <person name="Yu J."/>
            <person name="Hong S."/>
            <person name="Yu X."/>
            <person name="Zou P."/>
            <person name="Chen C."/>
            <person name="Chang X."/>
            <person name="Wang W."/>
            <person name="Lv Y."/>
            <person name="Sun Y."/>
            <person name="Ma L."/>
            <person name="Shen B."/>
            <person name="Zhu C."/>
        </authorList>
    </citation>
    <scope>NUCLEOTIDE SEQUENCE [LARGE SCALE GENOMIC DNA]</scope>
</reference>
<dbReference type="PANTHER" id="PTHR10157:SF40">
    <property type="entry name" value="MOXD1 HOMOLOG 2"/>
    <property type="match status" value="1"/>
</dbReference>
<dbReference type="Pfam" id="PF01082">
    <property type="entry name" value="Cu2_monooxygen"/>
    <property type="match status" value="1"/>
</dbReference>
<organism evidence="2">
    <name type="scientific">Anopheles sinensis</name>
    <name type="common">Mosquito</name>
    <dbReference type="NCBI Taxonomy" id="74873"/>
    <lineage>
        <taxon>Eukaryota</taxon>
        <taxon>Metazoa</taxon>
        <taxon>Ecdysozoa</taxon>
        <taxon>Arthropoda</taxon>
        <taxon>Hexapoda</taxon>
        <taxon>Insecta</taxon>
        <taxon>Pterygota</taxon>
        <taxon>Neoptera</taxon>
        <taxon>Endopterygota</taxon>
        <taxon>Diptera</taxon>
        <taxon>Nematocera</taxon>
        <taxon>Culicoidea</taxon>
        <taxon>Culicidae</taxon>
        <taxon>Anophelinae</taxon>
        <taxon>Anopheles</taxon>
    </lineage>
</organism>
<feature type="domain" description="Copper type II ascorbate-dependent monooxygenase N-terminal" evidence="1">
    <location>
        <begin position="53"/>
        <end position="99"/>
    </location>
</feature>
<evidence type="ECO:0000313" key="2">
    <source>
        <dbReference type="EMBL" id="KFB49440.1"/>
    </source>
</evidence>